<dbReference type="Proteomes" id="UP000316628">
    <property type="component" value="Unassembled WGS sequence"/>
</dbReference>
<dbReference type="InterPro" id="IPR027417">
    <property type="entry name" value="P-loop_NTPase"/>
</dbReference>
<dbReference type="Gene3D" id="1.25.40.10">
    <property type="entry name" value="Tetratricopeptide repeat domain"/>
    <property type="match status" value="1"/>
</dbReference>
<evidence type="ECO:0000313" key="3">
    <source>
        <dbReference type="Proteomes" id="UP000316628"/>
    </source>
</evidence>
<name>A0A543J8S0_9PSEU</name>
<dbReference type="PRINTS" id="PR00364">
    <property type="entry name" value="DISEASERSIST"/>
</dbReference>
<evidence type="ECO:0000256" key="1">
    <source>
        <dbReference type="PROSITE-ProRule" id="PRU00339"/>
    </source>
</evidence>
<dbReference type="PANTHER" id="PTHR47691:SF3">
    <property type="entry name" value="HTH-TYPE TRANSCRIPTIONAL REGULATOR RV0890C-RELATED"/>
    <property type="match status" value="1"/>
</dbReference>
<dbReference type="OrthoDB" id="581105at2"/>
<evidence type="ECO:0000313" key="2">
    <source>
        <dbReference type="EMBL" id="TQM79235.1"/>
    </source>
</evidence>
<accession>A0A543J8S0</accession>
<organism evidence="2 3">
    <name type="scientific">Saccharothrix saharensis</name>
    <dbReference type="NCBI Taxonomy" id="571190"/>
    <lineage>
        <taxon>Bacteria</taxon>
        <taxon>Bacillati</taxon>
        <taxon>Actinomycetota</taxon>
        <taxon>Actinomycetes</taxon>
        <taxon>Pseudonocardiales</taxon>
        <taxon>Pseudonocardiaceae</taxon>
        <taxon>Saccharothrix</taxon>
    </lineage>
</organism>
<sequence length="702" mass="76802">MGWVQGADVGNSFSGDAGVVVQAGVVHGGVHVRPSRGSGLPVPRQLPFDVPDFTGRVEELRRLDGSVTGDGTVAITLVSGAPGVGKTAVAVRWAYRVSDRFPDGQLYVNLRGFGTTDPMTAHEALDAFVRAFDVAPERIPTRVDELAALYRSLLATRRVLVVLDNAVDVDQVGPLLPGSATCAVVITSRNRLAGLVAGTGARRVVLEGLSPVDSVALLTAAVGVDRLDAEPEAAGELARLCAGLPLALRIAGERVAGSRHHTLTDLVDQLAAEQDRLDLLAGVDDQVDVVRAAFSWSYRKLPALAAGVFRRVGWHAGPEFGVAAAAALADLPEPEARRVLGTLVGANLLTEVGRERYRFHDLVRLYAVERAESEEAASDRIAAVRRLLEWYLRMADAADHRLTRRSYCVALDHADADDFFSDQRQAVRWCEFERANLMAAIRQAADSGEHSIAWRLPIALWGFFFLNKHMEDWTSALTIGLASARRTGDRRGEAWSLHSLRETRFSMHQTSDVSEYPREALAIFLDIGDHWGIREALSNLGYAHRLRGELDQALVHLDEALSLWRQTEDLWGRAWTLHSLGETYLDLHRWDDAARALGEALDLFTRIGHRQAEGFALSNLGYLLLGTERFASAIDQFRRAMAVHDEVGDHWSASRSLTGLGTALHATGAIADARSCWREALAISEDLHDWPTAQRVRALLAQ</sequence>
<feature type="repeat" description="TPR" evidence="1">
    <location>
        <begin position="534"/>
        <end position="567"/>
    </location>
</feature>
<comment type="caution">
    <text evidence="2">The sequence shown here is derived from an EMBL/GenBank/DDBJ whole genome shotgun (WGS) entry which is preliminary data.</text>
</comment>
<dbReference type="Pfam" id="PF13424">
    <property type="entry name" value="TPR_12"/>
    <property type="match status" value="2"/>
</dbReference>
<protein>
    <submittedName>
        <fullName evidence="2">Putative ATPase</fullName>
    </submittedName>
</protein>
<dbReference type="AlphaFoldDB" id="A0A543J8S0"/>
<dbReference type="InterPro" id="IPR011990">
    <property type="entry name" value="TPR-like_helical_dom_sf"/>
</dbReference>
<dbReference type="GO" id="GO:0043531">
    <property type="term" value="F:ADP binding"/>
    <property type="evidence" value="ECO:0007669"/>
    <property type="project" value="InterPro"/>
</dbReference>
<dbReference type="EMBL" id="VFPP01000001">
    <property type="protein sequence ID" value="TQM79235.1"/>
    <property type="molecule type" value="Genomic_DNA"/>
</dbReference>
<dbReference type="SUPFAM" id="SSF52540">
    <property type="entry name" value="P-loop containing nucleoside triphosphate hydrolases"/>
    <property type="match status" value="1"/>
</dbReference>
<keyword evidence="3" id="KW-1185">Reference proteome</keyword>
<dbReference type="Gene3D" id="3.40.50.300">
    <property type="entry name" value="P-loop containing nucleotide triphosphate hydrolases"/>
    <property type="match status" value="1"/>
</dbReference>
<dbReference type="PANTHER" id="PTHR47691">
    <property type="entry name" value="REGULATOR-RELATED"/>
    <property type="match status" value="1"/>
</dbReference>
<reference evidence="2 3" key="1">
    <citation type="submission" date="2019-06" db="EMBL/GenBank/DDBJ databases">
        <title>Sequencing the genomes of 1000 actinobacteria strains.</title>
        <authorList>
            <person name="Klenk H.-P."/>
        </authorList>
    </citation>
    <scope>NUCLEOTIDE SEQUENCE [LARGE SCALE GENOMIC DNA]</scope>
    <source>
        <strain evidence="2 3">DSM 45456</strain>
    </source>
</reference>
<dbReference type="PROSITE" id="PS50005">
    <property type="entry name" value="TPR"/>
    <property type="match status" value="1"/>
</dbReference>
<gene>
    <name evidence="2" type="ORF">FHX81_1535</name>
</gene>
<keyword evidence="1" id="KW-0802">TPR repeat</keyword>
<proteinExistence type="predicted"/>
<dbReference type="InterPro" id="IPR019734">
    <property type="entry name" value="TPR_rpt"/>
</dbReference>
<dbReference type="SUPFAM" id="SSF48452">
    <property type="entry name" value="TPR-like"/>
    <property type="match status" value="1"/>
</dbReference>
<dbReference type="SMART" id="SM00028">
    <property type="entry name" value="TPR"/>
    <property type="match status" value="4"/>
</dbReference>